<name>A0A5B6WUE4_9ROSI</name>
<comment type="caution">
    <text evidence="1">The sequence shown here is derived from an EMBL/GenBank/DDBJ whole genome shotgun (WGS) entry which is preliminary data.</text>
</comment>
<evidence type="ECO:0000313" key="2">
    <source>
        <dbReference type="Proteomes" id="UP000325315"/>
    </source>
</evidence>
<evidence type="ECO:0000313" key="1">
    <source>
        <dbReference type="EMBL" id="KAA3484704.1"/>
    </source>
</evidence>
<gene>
    <name evidence="1" type="primary">ycf3</name>
    <name evidence="1" type="ORF">EPI10_006773</name>
</gene>
<keyword evidence="2" id="KW-1185">Reference proteome</keyword>
<sequence length="167" mass="19194">MNCLGPKRTKSKVKQSTTFGTTHICGSIAQIKSFEDASLEPKPFRSLNIVTLLILRGISVTRGWLVSKACPNCQRISSLGHIDQIPFNPIFTCEIFDGDSEIVEAWFDQAVKYWKQAIVFTPGNYIEVQNWIKIKQFDVPRVFIRDRGTHFCRKVVEVLMKKYNENH</sequence>
<dbReference type="Proteomes" id="UP000325315">
    <property type="component" value="Unassembled WGS sequence"/>
</dbReference>
<reference evidence="2" key="1">
    <citation type="journal article" date="2019" name="Plant Biotechnol. J.">
        <title>Genome sequencing of the Australian wild diploid species Gossypium australe highlights disease resistance and delayed gland morphogenesis.</title>
        <authorList>
            <person name="Cai Y."/>
            <person name="Cai X."/>
            <person name="Wang Q."/>
            <person name="Wang P."/>
            <person name="Zhang Y."/>
            <person name="Cai C."/>
            <person name="Xu Y."/>
            <person name="Wang K."/>
            <person name="Zhou Z."/>
            <person name="Wang C."/>
            <person name="Geng S."/>
            <person name="Li B."/>
            <person name="Dong Q."/>
            <person name="Hou Y."/>
            <person name="Wang H."/>
            <person name="Ai P."/>
            <person name="Liu Z."/>
            <person name="Yi F."/>
            <person name="Sun M."/>
            <person name="An G."/>
            <person name="Cheng J."/>
            <person name="Zhang Y."/>
            <person name="Shi Q."/>
            <person name="Xie Y."/>
            <person name="Shi X."/>
            <person name="Chang Y."/>
            <person name="Huang F."/>
            <person name="Chen Y."/>
            <person name="Hong S."/>
            <person name="Mi L."/>
            <person name="Sun Q."/>
            <person name="Zhang L."/>
            <person name="Zhou B."/>
            <person name="Peng R."/>
            <person name="Zhang X."/>
            <person name="Liu F."/>
        </authorList>
    </citation>
    <scope>NUCLEOTIDE SEQUENCE [LARGE SCALE GENOMIC DNA]</scope>
    <source>
        <strain evidence="2">cv. PA1801</strain>
    </source>
</reference>
<protein>
    <submittedName>
        <fullName evidence="1">Putative chloroplast RF34</fullName>
    </submittedName>
</protein>
<organism evidence="1 2">
    <name type="scientific">Gossypium australe</name>
    <dbReference type="NCBI Taxonomy" id="47621"/>
    <lineage>
        <taxon>Eukaryota</taxon>
        <taxon>Viridiplantae</taxon>
        <taxon>Streptophyta</taxon>
        <taxon>Embryophyta</taxon>
        <taxon>Tracheophyta</taxon>
        <taxon>Spermatophyta</taxon>
        <taxon>Magnoliopsida</taxon>
        <taxon>eudicotyledons</taxon>
        <taxon>Gunneridae</taxon>
        <taxon>Pentapetalae</taxon>
        <taxon>rosids</taxon>
        <taxon>malvids</taxon>
        <taxon>Malvales</taxon>
        <taxon>Malvaceae</taxon>
        <taxon>Malvoideae</taxon>
        <taxon>Gossypium</taxon>
    </lineage>
</organism>
<accession>A0A5B6WUE4</accession>
<dbReference type="EMBL" id="SMMG02000002">
    <property type="protein sequence ID" value="KAA3484704.1"/>
    <property type="molecule type" value="Genomic_DNA"/>
</dbReference>
<proteinExistence type="predicted"/>
<dbReference type="AlphaFoldDB" id="A0A5B6WUE4"/>